<dbReference type="InterPro" id="IPR000524">
    <property type="entry name" value="Tscrpt_reg_HTH_GntR"/>
</dbReference>
<name>A0A7L9U4K8_9BURK</name>
<organism evidence="5 6">
    <name type="scientific">Massilia litorea</name>
    <dbReference type="NCBI Taxonomy" id="2769491"/>
    <lineage>
        <taxon>Bacteria</taxon>
        <taxon>Pseudomonadati</taxon>
        <taxon>Pseudomonadota</taxon>
        <taxon>Betaproteobacteria</taxon>
        <taxon>Burkholderiales</taxon>
        <taxon>Oxalobacteraceae</taxon>
        <taxon>Telluria group</taxon>
        <taxon>Massilia</taxon>
    </lineage>
</organism>
<dbReference type="PROSITE" id="PS50949">
    <property type="entry name" value="HTH_GNTR"/>
    <property type="match status" value="1"/>
</dbReference>
<dbReference type="InterPro" id="IPR036388">
    <property type="entry name" value="WH-like_DNA-bd_sf"/>
</dbReference>
<dbReference type="CDD" id="cd07377">
    <property type="entry name" value="WHTH_GntR"/>
    <property type="match status" value="1"/>
</dbReference>
<dbReference type="Pfam" id="PF00392">
    <property type="entry name" value="GntR"/>
    <property type="match status" value="1"/>
</dbReference>
<keyword evidence="1" id="KW-0805">Transcription regulation</keyword>
<feature type="domain" description="HTH gntR-type" evidence="4">
    <location>
        <begin position="14"/>
        <end position="82"/>
    </location>
</feature>
<dbReference type="SMART" id="SM00345">
    <property type="entry name" value="HTH_GNTR"/>
    <property type="match status" value="1"/>
</dbReference>
<dbReference type="PRINTS" id="PR00035">
    <property type="entry name" value="HTHGNTR"/>
</dbReference>
<dbReference type="PANTHER" id="PTHR43537:SF5">
    <property type="entry name" value="UXU OPERON TRANSCRIPTIONAL REGULATOR"/>
    <property type="match status" value="1"/>
</dbReference>
<dbReference type="Gene3D" id="1.10.10.10">
    <property type="entry name" value="Winged helix-like DNA-binding domain superfamily/Winged helix DNA-binding domain"/>
    <property type="match status" value="1"/>
</dbReference>
<keyword evidence="3" id="KW-0804">Transcription</keyword>
<dbReference type="RefSeq" id="WP_193686009.1">
    <property type="nucleotide sequence ID" value="NZ_CP062941.1"/>
</dbReference>
<gene>
    <name evidence="5" type="ORF">LPB04_18785</name>
</gene>
<evidence type="ECO:0000256" key="1">
    <source>
        <dbReference type="ARBA" id="ARBA00023015"/>
    </source>
</evidence>
<evidence type="ECO:0000313" key="5">
    <source>
        <dbReference type="EMBL" id="QOL48966.1"/>
    </source>
</evidence>
<evidence type="ECO:0000313" key="6">
    <source>
        <dbReference type="Proteomes" id="UP000593875"/>
    </source>
</evidence>
<accession>A0A7L9U4K8</accession>
<evidence type="ECO:0000256" key="2">
    <source>
        <dbReference type="ARBA" id="ARBA00023125"/>
    </source>
</evidence>
<proteinExistence type="predicted"/>
<protein>
    <submittedName>
        <fullName evidence="5">FadR family transcriptional regulator</fullName>
    </submittedName>
</protein>
<dbReference type="GO" id="GO:0003700">
    <property type="term" value="F:DNA-binding transcription factor activity"/>
    <property type="evidence" value="ECO:0007669"/>
    <property type="project" value="InterPro"/>
</dbReference>
<dbReference type="SUPFAM" id="SSF48008">
    <property type="entry name" value="GntR ligand-binding domain-like"/>
    <property type="match status" value="1"/>
</dbReference>
<dbReference type="Gene3D" id="1.20.120.530">
    <property type="entry name" value="GntR ligand-binding domain-like"/>
    <property type="match status" value="1"/>
</dbReference>
<dbReference type="SMART" id="SM00895">
    <property type="entry name" value="FCD"/>
    <property type="match status" value="1"/>
</dbReference>
<dbReference type="PANTHER" id="PTHR43537">
    <property type="entry name" value="TRANSCRIPTIONAL REGULATOR, GNTR FAMILY"/>
    <property type="match status" value="1"/>
</dbReference>
<sequence length="247" mass="26829">MNDTHPLPARKKARTLAHSVVAHISDMIRDGRIAPGEKIPSEAEVIATLGVSRSVVREAVSQMQAAGLVETFQGIGTFAVAGAPQPMGMATEGVVTMKDVLALLELRISLETEAAGLAASRRTDSDLARIHAALAHFLALCRSGAETAQADTAFHLSIAHAADNRFLYDTLNHLGTRLLPEARKNTVQFTRDAPSVYIERVTREHDDIVTAIVRRDPESARAAMRTHLSNSRERLRRAYEAHEAKSG</sequence>
<reference evidence="5 6" key="1">
    <citation type="submission" date="2020-10" db="EMBL/GenBank/DDBJ databases">
        <title>Genome sequencing of Massilia sp. LPB0304.</title>
        <authorList>
            <person name="Kim J."/>
        </authorList>
    </citation>
    <scope>NUCLEOTIDE SEQUENCE [LARGE SCALE GENOMIC DNA]</scope>
    <source>
        <strain evidence="5 6">LPB0304</strain>
    </source>
</reference>
<dbReference type="GO" id="GO:0003677">
    <property type="term" value="F:DNA binding"/>
    <property type="evidence" value="ECO:0007669"/>
    <property type="project" value="UniProtKB-KW"/>
</dbReference>
<dbReference type="InterPro" id="IPR011711">
    <property type="entry name" value="GntR_C"/>
</dbReference>
<dbReference type="InterPro" id="IPR036390">
    <property type="entry name" value="WH_DNA-bd_sf"/>
</dbReference>
<keyword evidence="2" id="KW-0238">DNA-binding</keyword>
<dbReference type="Proteomes" id="UP000593875">
    <property type="component" value="Chromosome"/>
</dbReference>
<dbReference type="AlphaFoldDB" id="A0A7L9U4K8"/>
<evidence type="ECO:0000256" key="3">
    <source>
        <dbReference type="ARBA" id="ARBA00023163"/>
    </source>
</evidence>
<dbReference type="InterPro" id="IPR008920">
    <property type="entry name" value="TF_FadR/GntR_C"/>
</dbReference>
<dbReference type="EMBL" id="CP062941">
    <property type="protein sequence ID" value="QOL48966.1"/>
    <property type="molecule type" value="Genomic_DNA"/>
</dbReference>
<evidence type="ECO:0000259" key="4">
    <source>
        <dbReference type="PROSITE" id="PS50949"/>
    </source>
</evidence>
<dbReference type="KEGG" id="mlir:LPB04_18785"/>
<dbReference type="Pfam" id="PF07729">
    <property type="entry name" value="FCD"/>
    <property type="match status" value="1"/>
</dbReference>
<keyword evidence="6" id="KW-1185">Reference proteome</keyword>
<dbReference type="SUPFAM" id="SSF46785">
    <property type="entry name" value="Winged helix' DNA-binding domain"/>
    <property type="match status" value="1"/>
</dbReference>